<dbReference type="Gene3D" id="3.30.160.660">
    <property type="match status" value="1"/>
</dbReference>
<dbReference type="PROSITE" id="PS51664">
    <property type="entry name" value="YCAO"/>
    <property type="match status" value="1"/>
</dbReference>
<dbReference type="AlphaFoldDB" id="A0A438MI71"/>
<sequence>MTPDTTVLRTRTPPDTAVLGTGRLHAAITAAFTPDRLTASDATRPDGATALLTVSDASDERDYPALTRLAAARGIPWLPVRVDAGWVLLGPAVHPPAPGCPTCVARRRDANRADAQGRDAMRVRFGEELAARPSGLLTRATATAVAALAAAELDRLREDAATALTAGALLRVSVSTGLVRRHPFLPDPLCPDCGRRPPDTREVVRPPRGPARKPAPGVFRVADLAGREEELREMFVDGETGLIQSLVSDARGGSPMAVARLAPARTSDESHHGYGRCDDFSAARTTAMVEALERIAGIHPRARRPAVRAAYADVAEQALDPRTLGLYPDDRYDLPGFWFSRFDPSREISWVWAYSFGRDAPLLVPESYVYYGPPPDPGLAYESSNGCAAGGCPAEAILYGLLEVAERDAILTTWYARMPMSPVDLDSATDRRIPMIAERLRHRLGYTVEAYVTAMEQGVPVFWVMAVDPAGNPERPKAVCGSAAHLEPEHALRRALVELGPTLEGQLDRYDPARAARLAADSDLVRTLDDHPMVYGHPGAYDRLAFLAAGGPRLALAALPGWPAHDDLTEDLAELVRRYLDSGLDVIAVDTTSPEMEAAGLHAAKVIVPGTVPITFGHRHRRTHGLPRLLSRPRLLGHRAEDLRPEQLNPFPHPFP</sequence>
<evidence type="ECO:0000313" key="4">
    <source>
        <dbReference type="Proteomes" id="UP000284824"/>
    </source>
</evidence>
<evidence type="ECO:0000256" key="1">
    <source>
        <dbReference type="SAM" id="MobiDB-lite"/>
    </source>
</evidence>
<feature type="domain" description="YcaO" evidence="2">
    <location>
        <begin position="273"/>
        <end position="656"/>
    </location>
</feature>
<dbReference type="Gene3D" id="3.30.1330.230">
    <property type="match status" value="1"/>
</dbReference>
<protein>
    <submittedName>
        <fullName evidence="3">Ribosomal protein S12 methylthiotransferase accessory factor</fullName>
    </submittedName>
</protein>
<comment type="caution">
    <text evidence="3">The sequence shown here is derived from an EMBL/GenBank/DDBJ whole genome shotgun (WGS) entry which is preliminary data.</text>
</comment>
<keyword evidence="3" id="KW-0808">Transferase</keyword>
<reference evidence="3 4" key="1">
    <citation type="submission" date="2019-01" db="EMBL/GenBank/DDBJ databases">
        <title>Sequencing the genomes of 1000 actinobacteria strains.</title>
        <authorList>
            <person name="Klenk H.-P."/>
        </authorList>
    </citation>
    <scope>NUCLEOTIDE SEQUENCE [LARGE SCALE GENOMIC DNA]</scope>
    <source>
        <strain evidence="3 4">DSM 43925</strain>
    </source>
</reference>
<name>A0A438MI71_9ACTN</name>
<keyword evidence="3" id="KW-0687">Ribonucleoprotein</keyword>
<dbReference type="OrthoDB" id="2379922at2"/>
<dbReference type="InterPro" id="IPR027624">
    <property type="entry name" value="TOMM_cyclo_SagD"/>
</dbReference>
<dbReference type="Gene3D" id="3.40.50.720">
    <property type="entry name" value="NAD(P)-binding Rossmann-like Domain"/>
    <property type="match status" value="1"/>
</dbReference>
<keyword evidence="4" id="KW-1185">Reference proteome</keyword>
<dbReference type="EMBL" id="SAUN01000001">
    <property type="protein sequence ID" value="RVX45517.1"/>
    <property type="molecule type" value="Genomic_DNA"/>
</dbReference>
<dbReference type="Proteomes" id="UP000284824">
    <property type="component" value="Unassembled WGS sequence"/>
</dbReference>
<dbReference type="InterPro" id="IPR003776">
    <property type="entry name" value="YcaO-like_dom"/>
</dbReference>
<keyword evidence="3" id="KW-0689">Ribosomal protein</keyword>
<proteinExistence type="predicted"/>
<evidence type="ECO:0000313" key="3">
    <source>
        <dbReference type="EMBL" id="RVX45517.1"/>
    </source>
</evidence>
<feature type="region of interest" description="Disordered" evidence="1">
    <location>
        <begin position="192"/>
        <end position="216"/>
    </location>
</feature>
<organism evidence="3 4">
    <name type="scientific">Nonomuraea polychroma</name>
    <dbReference type="NCBI Taxonomy" id="46176"/>
    <lineage>
        <taxon>Bacteria</taxon>
        <taxon>Bacillati</taxon>
        <taxon>Actinomycetota</taxon>
        <taxon>Actinomycetes</taxon>
        <taxon>Streptosporangiales</taxon>
        <taxon>Streptosporangiaceae</taxon>
        <taxon>Nonomuraea</taxon>
    </lineage>
</organism>
<dbReference type="RefSeq" id="WP_127937132.1">
    <property type="nucleotide sequence ID" value="NZ_SAUN01000001.1"/>
</dbReference>
<dbReference type="GO" id="GO:0016740">
    <property type="term" value="F:transferase activity"/>
    <property type="evidence" value="ECO:0007669"/>
    <property type="project" value="UniProtKB-KW"/>
</dbReference>
<dbReference type="Pfam" id="PF02624">
    <property type="entry name" value="YcaO"/>
    <property type="match status" value="1"/>
</dbReference>
<dbReference type="PANTHER" id="PTHR37809:SF1">
    <property type="entry name" value="RIBOSOMAL PROTEIN S12 METHYLTHIOTRANSFERASE ACCESSORY FACTOR YCAO"/>
    <property type="match status" value="1"/>
</dbReference>
<dbReference type="PANTHER" id="PTHR37809">
    <property type="entry name" value="RIBOSOMAL PROTEIN S12 METHYLTHIOTRANSFERASE ACCESSORY FACTOR YCAO"/>
    <property type="match status" value="1"/>
</dbReference>
<evidence type="ECO:0000259" key="2">
    <source>
        <dbReference type="PROSITE" id="PS51664"/>
    </source>
</evidence>
<gene>
    <name evidence="3" type="ORF">EDD27_8322</name>
</gene>
<dbReference type="GO" id="GO:0005840">
    <property type="term" value="C:ribosome"/>
    <property type="evidence" value="ECO:0007669"/>
    <property type="project" value="UniProtKB-KW"/>
</dbReference>
<feature type="compositionally biased region" description="Basic and acidic residues" evidence="1">
    <location>
        <begin position="193"/>
        <end position="205"/>
    </location>
</feature>
<dbReference type="NCBIfam" id="TIGR03882">
    <property type="entry name" value="cyclo_dehyd_2"/>
    <property type="match status" value="1"/>
</dbReference>
<dbReference type="Gene3D" id="3.30.40.250">
    <property type="match status" value="1"/>
</dbReference>
<dbReference type="InterPro" id="IPR022291">
    <property type="entry name" value="Bacteriocin_synth_cyclodeHase"/>
</dbReference>
<accession>A0A438MI71</accession>
<dbReference type="NCBIfam" id="TIGR03604">
    <property type="entry name" value="TOMM_cyclo_SagD"/>
    <property type="match status" value="1"/>
</dbReference>